<dbReference type="Proteomes" id="UP001500552">
    <property type="component" value="Unassembled WGS sequence"/>
</dbReference>
<feature type="chain" id="PRO_5046377607" description="OmpA-like domain-containing protein" evidence="5">
    <location>
        <begin position="20"/>
        <end position="315"/>
    </location>
</feature>
<evidence type="ECO:0000313" key="7">
    <source>
        <dbReference type="EMBL" id="GAA4422595.1"/>
    </source>
</evidence>
<proteinExistence type="predicted"/>
<dbReference type="SUPFAM" id="SSF103088">
    <property type="entry name" value="OmpA-like"/>
    <property type="match status" value="1"/>
</dbReference>
<dbReference type="PANTHER" id="PTHR30329:SF21">
    <property type="entry name" value="LIPOPROTEIN YIAD-RELATED"/>
    <property type="match status" value="1"/>
</dbReference>
<dbReference type="PROSITE" id="PS51123">
    <property type="entry name" value="OMPA_2"/>
    <property type="match status" value="1"/>
</dbReference>
<protein>
    <recommendedName>
        <fullName evidence="6">OmpA-like domain-containing protein</fullName>
    </recommendedName>
</protein>
<reference evidence="8" key="1">
    <citation type="journal article" date="2019" name="Int. J. Syst. Evol. Microbiol.">
        <title>The Global Catalogue of Microorganisms (GCM) 10K type strain sequencing project: providing services to taxonomists for standard genome sequencing and annotation.</title>
        <authorList>
            <consortium name="The Broad Institute Genomics Platform"/>
            <consortium name="The Broad Institute Genome Sequencing Center for Infectious Disease"/>
            <person name="Wu L."/>
            <person name="Ma J."/>
        </authorList>
    </citation>
    <scope>NUCLEOTIDE SEQUENCE [LARGE SCALE GENOMIC DNA]</scope>
    <source>
        <strain evidence="8">JCM 17926</strain>
    </source>
</reference>
<evidence type="ECO:0000256" key="5">
    <source>
        <dbReference type="SAM" id="SignalP"/>
    </source>
</evidence>
<evidence type="ECO:0000259" key="6">
    <source>
        <dbReference type="PROSITE" id="PS51123"/>
    </source>
</evidence>
<keyword evidence="5" id="KW-0732">Signal</keyword>
<dbReference type="PANTHER" id="PTHR30329">
    <property type="entry name" value="STATOR ELEMENT OF FLAGELLAR MOTOR COMPLEX"/>
    <property type="match status" value="1"/>
</dbReference>
<feature type="signal peptide" evidence="5">
    <location>
        <begin position="1"/>
        <end position="19"/>
    </location>
</feature>
<evidence type="ECO:0000256" key="3">
    <source>
        <dbReference type="ARBA" id="ARBA00023237"/>
    </source>
</evidence>
<dbReference type="InterPro" id="IPR006665">
    <property type="entry name" value="OmpA-like"/>
</dbReference>
<dbReference type="Pfam" id="PF00691">
    <property type="entry name" value="OmpA"/>
    <property type="match status" value="1"/>
</dbReference>
<comment type="caution">
    <text evidence="7">The sequence shown here is derived from an EMBL/GenBank/DDBJ whole genome shotgun (WGS) entry which is preliminary data.</text>
</comment>
<name>A0ABP8L5L1_9BACT</name>
<dbReference type="Gene3D" id="2.60.120.260">
    <property type="entry name" value="Galactose-binding domain-like"/>
    <property type="match status" value="1"/>
</dbReference>
<evidence type="ECO:0000256" key="4">
    <source>
        <dbReference type="PROSITE-ProRule" id="PRU00473"/>
    </source>
</evidence>
<dbReference type="RefSeq" id="WP_345156102.1">
    <property type="nucleotide sequence ID" value="NZ_BAABHC010000001.1"/>
</dbReference>
<dbReference type="CDD" id="cd07185">
    <property type="entry name" value="OmpA_C-like"/>
    <property type="match status" value="1"/>
</dbReference>
<dbReference type="PRINTS" id="PR01021">
    <property type="entry name" value="OMPADOMAIN"/>
</dbReference>
<dbReference type="InterPro" id="IPR050330">
    <property type="entry name" value="Bact_OuterMem_StrucFunc"/>
</dbReference>
<sequence>MIKLLVTLGFCLSYIVLPAQCPQGMVTSDKNLIKNGDFEEAKVNFRTDYVQHAVGEAGRFSIVSNPKSFYAGFGGTGDGKFLAVDGATGANKIVWQQEIEVKESTVYLFSAWVSNLYMVNPAVLQFSINGKLIGKPFHTPAAQGVWEQFFVNWDSGKNKKATITIVSQNLDPDGNDFGLDRIKFYACEASSLEEQLTEVEQGKVIVLRNVLFKTASSEITPSSYAELDQLRKYLQSNPAVEIEIAGHTDSVGDEGYNLKLSRERAEAIGKYLVEKGTEARRLTMKGYGKEVPVASNETLEGRQKNRRVEFRITKL</sequence>
<dbReference type="InterPro" id="IPR036737">
    <property type="entry name" value="OmpA-like_sf"/>
</dbReference>
<gene>
    <name evidence="7" type="ORF">GCM10023188_00350</name>
</gene>
<evidence type="ECO:0000313" key="8">
    <source>
        <dbReference type="Proteomes" id="UP001500552"/>
    </source>
</evidence>
<accession>A0ABP8L5L1</accession>
<feature type="domain" description="OmpA-like" evidence="6">
    <location>
        <begin position="199"/>
        <end position="315"/>
    </location>
</feature>
<dbReference type="EMBL" id="BAABHC010000001">
    <property type="protein sequence ID" value="GAA4422595.1"/>
    <property type="molecule type" value="Genomic_DNA"/>
</dbReference>
<keyword evidence="2 4" id="KW-0472">Membrane</keyword>
<keyword evidence="8" id="KW-1185">Reference proteome</keyword>
<evidence type="ECO:0000256" key="2">
    <source>
        <dbReference type="ARBA" id="ARBA00023136"/>
    </source>
</evidence>
<comment type="subcellular location">
    <subcellularLocation>
        <location evidence="1">Cell outer membrane</location>
    </subcellularLocation>
</comment>
<evidence type="ECO:0000256" key="1">
    <source>
        <dbReference type="ARBA" id="ARBA00004442"/>
    </source>
</evidence>
<organism evidence="7 8">
    <name type="scientific">Pontibacter saemangeumensis</name>
    <dbReference type="NCBI Taxonomy" id="1084525"/>
    <lineage>
        <taxon>Bacteria</taxon>
        <taxon>Pseudomonadati</taxon>
        <taxon>Bacteroidota</taxon>
        <taxon>Cytophagia</taxon>
        <taxon>Cytophagales</taxon>
        <taxon>Hymenobacteraceae</taxon>
        <taxon>Pontibacter</taxon>
    </lineage>
</organism>
<dbReference type="PRINTS" id="PR01023">
    <property type="entry name" value="NAFLGMOTY"/>
</dbReference>
<dbReference type="InterPro" id="IPR006664">
    <property type="entry name" value="OMP_bac"/>
</dbReference>
<keyword evidence="3" id="KW-0998">Cell outer membrane</keyword>
<dbReference type="Gene3D" id="3.30.1330.60">
    <property type="entry name" value="OmpA-like domain"/>
    <property type="match status" value="1"/>
</dbReference>